<dbReference type="EMBL" id="AAAICE010000093">
    <property type="protein sequence ID" value="EAC3883706.1"/>
    <property type="molecule type" value="Genomic_DNA"/>
</dbReference>
<evidence type="ECO:0000313" key="1">
    <source>
        <dbReference type="EMBL" id="EAC3883706.1"/>
    </source>
</evidence>
<dbReference type="Proteomes" id="UP000356407">
    <property type="component" value="Unassembled WGS sequence"/>
</dbReference>
<gene>
    <name evidence="1" type="ORF">B4X68_17070</name>
</gene>
<name>A0AA86YCL8_LISMN</name>
<reference evidence="1 2" key="1">
    <citation type="submission" date="2018-08" db="EMBL/GenBank/DDBJ databases">
        <authorList>
            <consortium name="GenomeTrakr: Next Generation Sequencing Network for Food Pathogen Tracability"/>
        </authorList>
    </citation>
    <scope>NUCLEOTIDE SEQUENCE [LARGE SCALE GENOMIC DNA]</scope>
    <source>
        <strain evidence="1 2">CFSAN060999</strain>
    </source>
</reference>
<comment type="caution">
    <text evidence="1">The sequence shown here is derived from an EMBL/GenBank/DDBJ whole genome shotgun (WGS) entry which is preliminary data.</text>
</comment>
<sequence length="56" mass="6231">NATQIDKIVSSGTFLRDEVREVTDYDPLPNGEGQQLIMTKNYEKVTKGGENENAES</sequence>
<organism evidence="1 2">
    <name type="scientific">Listeria monocytogenes</name>
    <dbReference type="NCBI Taxonomy" id="1639"/>
    <lineage>
        <taxon>Bacteria</taxon>
        <taxon>Bacillati</taxon>
        <taxon>Bacillota</taxon>
        <taxon>Bacilli</taxon>
        <taxon>Bacillales</taxon>
        <taxon>Listeriaceae</taxon>
        <taxon>Listeria</taxon>
    </lineage>
</organism>
<proteinExistence type="predicted"/>
<feature type="non-terminal residue" evidence="1">
    <location>
        <position position="1"/>
    </location>
</feature>
<evidence type="ECO:0000313" key="2">
    <source>
        <dbReference type="Proteomes" id="UP000356407"/>
    </source>
</evidence>
<accession>A0AA86YCL8</accession>
<dbReference type="AlphaFoldDB" id="A0AA86YCL8"/>
<protein>
    <submittedName>
        <fullName evidence="1">Phage portal protein</fullName>
    </submittedName>
</protein>